<feature type="region of interest" description="Disordered" evidence="1">
    <location>
        <begin position="1"/>
        <end position="31"/>
    </location>
</feature>
<accession>A0AAD5WM19</accession>
<keyword evidence="3" id="KW-1185">Reference proteome</keyword>
<feature type="region of interest" description="Disordered" evidence="1">
    <location>
        <begin position="142"/>
        <end position="175"/>
    </location>
</feature>
<evidence type="ECO:0000256" key="1">
    <source>
        <dbReference type="SAM" id="MobiDB-lite"/>
    </source>
</evidence>
<dbReference type="AlphaFoldDB" id="A0AAD5WM19"/>
<dbReference type="EMBL" id="JAKWBI020000931">
    <property type="protein sequence ID" value="KAJ2891968.1"/>
    <property type="molecule type" value="Genomic_DNA"/>
</dbReference>
<evidence type="ECO:0000313" key="2">
    <source>
        <dbReference type="EMBL" id="KAJ2891968.1"/>
    </source>
</evidence>
<proteinExistence type="predicted"/>
<organism evidence="2 3">
    <name type="scientific">Zalerion maritima</name>
    <dbReference type="NCBI Taxonomy" id="339359"/>
    <lineage>
        <taxon>Eukaryota</taxon>
        <taxon>Fungi</taxon>
        <taxon>Dikarya</taxon>
        <taxon>Ascomycota</taxon>
        <taxon>Pezizomycotina</taxon>
        <taxon>Sordariomycetes</taxon>
        <taxon>Lulworthiomycetidae</taxon>
        <taxon>Lulworthiales</taxon>
        <taxon>Lulworthiaceae</taxon>
        <taxon>Zalerion</taxon>
    </lineage>
</organism>
<protein>
    <submittedName>
        <fullName evidence="2">P-loop containing protein</fullName>
    </submittedName>
</protein>
<reference evidence="2" key="1">
    <citation type="submission" date="2022-07" db="EMBL/GenBank/DDBJ databases">
        <title>Draft genome sequence of Zalerion maritima ATCC 34329, a (micro)plastics degrading marine fungus.</title>
        <authorList>
            <person name="Paco A."/>
            <person name="Goncalves M.F.M."/>
            <person name="Rocha-Santos T.A.P."/>
            <person name="Alves A."/>
        </authorList>
    </citation>
    <scope>NUCLEOTIDE SEQUENCE</scope>
    <source>
        <strain evidence="2">ATCC 34329</strain>
    </source>
</reference>
<comment type="caution">
    <text evidence="2">The sequence shown here is derived from an EMBL/GenBank/DDBJ whole genome shotgun (WGS) entry which is preliminary data.</text>
</comment>
<dbReference type="Proteomes" id="UP001201980">
    <property type="component" value="Unassembled WGS sequence"/>
</dbReference>
<evidence type="ECO:0000313" key="3">
    <source>
        <dbReference type="Proteomes" id="UP001201980"/>
    </source>
</evidence>
<gene>
    <name evidence="2" type="ORF">MKZ38_010500</name>
</gene>
<name>A0AAD5WM19_9PEZI</name>
<sequence length="602" mass="67415">MRARTTIDAPESNGSSNRHSRSSRNNCGDGQADAAGHLNSLLSTYLQAVFGPGKRKTPSAGAPATIRSLLRKPLFGFFDITDKYMLFFGDKIVNQVQCLQYLRRPRNKLAKQQRRGERDEREESDEWLTGFDALHHHQFPSPLQFTDDELNQPASSDPAIAPGLLSSPPRPSSGMVASWPMPHDTGCAPSDSTRIAPVSALTITILGPGTLMARWNSRCRLTTGRLECHERHGRQGRSWIKIHDNDSRLFACETRRHMERMGDTGHRAILDLLPSQELGIEKGATYRRHGLGNSSFKYKFISDLGDPGIPIDVDDVLRFLDTSRSEIRNLTGGKGMPIAFDLRPIDDIAKMFSIALQHRPIIQRLDEKCDGGFVKLLEKRISVKLELGEYTALLKQHSLCVPASQIEKAGERLKEAREEEGRLRISPRQAAEKIRDGQEKMDKLRVALRRGSSKANVPSEYPSILRAYADKIRFANAAGRSTAISTIPGSSKNPISSDVEMAKSLPRTWNHNAHGKGYVKYEDADLLKLLKGLDSQEQHNILILGRTRVGELMWTHSADEAHRLLSAIMDLDIRNVRRTVDMNRIRRVLEGMAGPLRNLPLR</sequence>